<dbReference type="InterPro" id="IPR017972">
    <property type="entry name" value="Cyt_P450_CS"/>
</dbReference>
<dbReference type="SUPFAM" id="SSF48264">
    <property type="entry name" value="Cytochrome P450"/>
    <property type="match status" value="1"/>
</dbReference>
<dbReference type="Proteomes" id="UP001172159">
    <property type="component" value="Unassembled WGS sequence"/>
</dbReference>
<gene>
    <name evidence="10" type="ORF">B0T21DRAFT_414421</name>
</gene>
<name>A0AA40ASL9_9PEZI</name>
<evidence type="ECO:0000256" key="7">
    <source>
        <dbReference type="PIRSR" id="PIRSR602403-1"/>
    </source>
</evidence>
<feature type="transmembrane region" description="Helical" evidence="9">
    <location>
        <begin position="17"/>
        <end position="43"/>
    </location>
</feature>
<evidence type="ECO:0000256" key="5">
    <source>
        <dbReference type="ARBA" id="ARBA00023004"/>
    </source>
</evidence>
<keyword evidence="4 7" id="KW-0479">Metal-binding</keyword>
<evidence type="ECO:0000256" key="2">
    <source>
        <dbReference type="ARBA" id="ARBA00010617"/>
    </source>
</evidence>
<evidence type="ECO:0000256" key="8">
    <source>
        <dbReference type="RuleBase" id="RU000461"/>
    </source>
</evidence>
<keyword evidence="5 7" id="KW-0408">Iron</keyword>
<dbReference type="PANTHER" id="PTHR24304">
    <property type="entry name" value="CYTOCHROME P450 FAMILY 7"/>
    <property type="match status" value="1"/>
</dbReference>
<protein>
    <submittedName>
        <fullName evidence="10">Cytochrome P450</fullName>
    </submittedName>
</protein>
<dbReference type="AlphaFoldDB" id="A0AA40ASL9"/>
<dbReference type="GO" id="GO:0008395">
    <property type="term" value="F:steroid hydroxylase activity"/>
    <property type="evidence" value="ECO:0007669"/>
    <property type="project" value="TreeGrafter"/>
</dbReference>
<keyword evidence="3 7" id="KW-0349">Heme</keyword>
<accession>A0AA40ASL9</accession>
<comment type="cofactor">
    <cofactor evidence="1 7">
        <name>heme</name>
        <dbReference type="ChEBI" id="CHEBI:30413"/>
    </cofactor>
</comment>
<dbReference type="PRINTS" id="PR00465">
    <property type="entry name" value="EP450IV"/>
</dbReference>
<evidence type="ECO:0000313" key="10">
    <source>
        <dbReference type="EMBL" id="KAK0721228.1"/>
    </source>
</evidence>
<dbReference type="InterPro" id="IPR001128">
    <property type="entry name" value="Cyt_P450"/>
</dbReference>
<dbReference type="GO" id="GO:0020037">
    <property type="term" value="F:heme binding"/>
    <property type="evidence" value="ECO:0007669"/>
    <property type="project" value="InterPro"/>
</dbReference>
<dbReference type="Gene3D" id="1.10.630.10">
    <property type="entry name" value="Cytochrome P450"/>
    <property type="match status" value="1"/>
</dbReference>
<evidence type="ECO:0000256" key="9">
    <source>
        <dbReference type="SAM" id="Phobius"/>
    </source>
</evidence>
<keyword evidence="9" id="KW-0812">Transmembrane</keyword>
<organism evidence="10 11">
    <name type="scientific">Apiosordaria backusii</name>
    <dbReference type="NCBI Taxonomy" id="314023"/>
    <lineage>
        <taxon>Eukaryota</taxon>
        <taxon>Fungi</taxon>
        <taxon>Dikarya</taxon>
        <taxon>Ascomycota</taxon>
        <taxon>Pezizomycotina</taxon>
        <taxon>Sordariomycetes</taxon>
        <taxon>Sordariomycetidae</taxon>
        <taxon>Sordariales</taxon>
        <taxon>Lasiosphaeriaceae</taxon>
        <taxon>Apiosordaria</taxon>
    </lineage>
</organism>
<dbReference type="InterPro" id="IPR036396">
    <property type="entry name" value="Cyt_P450_sf"/>
</dbReference>
<reference evidence="10" key="1">
    <citation type="submission" date="2023-06" db="EMBL/GenBank/DDBJ databases">
        <title>Genome-scale phylogeny and comparative genomics of the fungal order Sordariales.</title>
        <authorList>
            <consortium name="Lawrence Berkeley National Laboratory"/>
            <person name="Hensen N."/>
            <person name="Bonometti L."/>
            <person name="Westerberg I."/>
            <person name="Brannstrom I.O."/>
            <person name="Guillou S."/>
            <person name="Cros-Aarteil S."/>
            <person name="Calhoun S."/>
            <person name="Haridas S."/>
            <person name="Kuo A."/>
            <person name="Mondo S."/>
            <person name="Pangilinan J."/>
            <person name="Riley R."/>
            <person name="Labutti K."/>
            <person name="Andreopoulos B."/>
            <person name="Lipzen A."/>
            <person name="Chen C."/>
            <person name="Yanf M."/>
            <person name="Daum C."/>
            <person name="Ng V."/>
            <person name="Clum A."/>
            <person name="Steindorff A."/>
            <person name="Ohm R."/>
            <person name="Martin F."/>
            <person name="Silar P."/>
            <person name="Natvig D."/>
            <person name="Lalanne C."/>
            <person name="Gautier V."/>
            <person name="Ament-Velasquez S.L."/>
            <person name="Kruys A."/>
            <person name="Hutchinson M.I."/>
            <person name="Powell A.J."/>
            <person name="Barry K."/>
            <person name="Miller A.N."/>
            <person name="Grigoriev I.V."/>
            <person name="Debuchy R."/>
            <person name="Gladieux P."/>
            <person name="Thoren M.H."/>
            <person name="Johannesson H."/>
        </authorList>
    </citation>
    <scope>NUCLEOTIDE SEQUENCE</scope>
    <source>
        <strain evidence="10">CBS 540.89</strain>
    </source>
</reference>
<dbReference type="PANTHER" id="PTHR24304:SF2">
    <property type="entry name" value="24-HYDROXYCHOLESTEROL 7-ALPHA-HYDROXYLASE"/>
    <property type="match status" value="1"/>
</dbReference>
<dbReference type="EMBL" id="JAUKTV010000012">
    <property type="protein sequence ID" value="KAK0721228.1"/>
    <property type="molecule type" value="Genomic_DNA"/>
</dbReference>
<keyword evidence="6 8" id="KW-0503">Monooxygenase</keyword>
<keyword evidence="11" id="KW-1185">Reference proteome</keyword>
<dbReference type="PROSITE" id="PS00086">
    <property type="entry name" value="CYTOCHROME_P450"/>
    <property type="match status" value="1"/>
</dbReference>
<evidence type="ECO:0000256" key="6">
    <source>
        <dbReference type="ARBA" id="ARBA00023033"/>
    </source>
</evidence>
<proteinExistence type="inferred from homology"/>
<dbReference type="Pfam" id="PF00067">
    <property type="entry name" value="p450"/>
    <property type="match status" value="1"/>
</dbReference>
<keyword evidence="8" id="KW-0560">Oxidoreductase</keyword>
<comment type="similarity">
    <text evidence="2 8">Belongs to the cytochrome P450 family.</text>
</comment>
<dbReference type="GO" id="GO:0005506">
    <property type="term" value="F:iron ion binding"/>
    <property type="evidence" value="ECO:0007669"/>
    <property type="project" value="InterPro"/>
</dbReference>
<dbReference type="GO" id="GO:0016705">
    <property type="term" value="F:oxidoreductase activity, acting on paired donors, with incorporation or reduction of molecular oxygen"/>
    <property type="evidence" value="ECO:0007669"/>
    <property type="project" value="InterPro"/>
</dbReference>
<evidence type="ECO:0000256" key="3">
    <source>
        <dbReference type="ARBA" id="ARBA00022617"/>
    </source>
</evidence>
<dbReference type="InterPro" id="IPR050529">
    <property type="entry name" value="CYP450_sterol_14alpha_dmase"/>
</dbReference>
<sequence length="520" mass="59402">MLDSVIDISQIVLPHPILWAVTAALCLVLLSWRIWTFIIVPVLRPDEPKLLPYWVPFLGHTCAFFRNPEKLINYSFHYFGSNQPFALTVTGKRTVILRNVQDVASVWRNTQALTIDGFIIFASPRDLIKDEESQSKSLLIKENPQNKGYMDWERDFFTAQLLEPDRLRKLLDKYLGHLREVLAWDNLSSCYVMAPSASDPPQDKSKTVSLQVFCRYTVSYCSTTTFFEPKLQQVAPQLLQDYQDFERLSWKVFYRLPPFLARSSHAAKEKAIDGLEKYLSLGEEERPELETIFLAINNELTHIGVGRRDAAAFIVVITAHLGNNAHKVAFWIFAHMLHDPAYLDAVYREIDAAFAAPDAESDMNVLLTACPHLDAIWYETMRVYNATSAIRHAKTDCIIGDKRIHVGDQVVAPFRQFHLNRDIFGADARSFRPGRFLENKGLHRAKGYSPFGGGYTYCPGRLFAQREIYLFVAETLRKFDLELVPRPGGPRMPQVDERIPSPAAMGPDEDVLVRLSPRVH</sequence>
<evidence type="ECO:0000256" key="1">
    <source>
        <dbReference type="ARBA" id="ARBA00001971"/>
    </source>
</evidence>
<dbReference type="CDD" id="cd11040">
    <property type="entry name" value="CYP7_CYP8-like"/>
    <property type="match status" value="1"/>
</dbReference>
<keyword evidence="9" id="KW-1133">Transmembrane helix</keyword>
<feature type="binding site" description="axial binding residue" evidence="7">
    <location>
        <position position="458"/>
    </location>
    <ligand>
        <name>heme</name>
        <dbReference type="ChEBI" id="CHEBI:30413"/>
    </ligand>
    <ligandPart>
        <name>Fe</name>
        <dbReference type="ChEBI" id="CHEBI:18248"/>
    </ligandPart>
</feature>
<comment type="caution">
    <text evidence="10">The sequence shown here is derived from an EMBL/GenBank/DDBJ whole genome shotgun (WGS) entry which is preliminary data.</text>
</comment>
<keyword evidence="9" id="KW-0472">Membrane</keyword>
<evidence type="ECO:0000313" key="11">
    <source>
        <dbReference type="Proteomes" id="UP001172159"/>
    </source>
</evidence>
<dbReference type="InterPro" id="IPR002403">
    <property type="entry name" value="Cyt_P450_E_grp-IV"/>
</dbReference>
<evidence type="ECO:0000256" key="4">
    <source>
        <dbReference type="ARBA" id="ARBA00022723"/>
    </source>
</evidence>